<gene>
    <name evidence="1" type="ORF">N0A02_22845</name>
</gene>
<reference evidence="1 2" key="1">
    <citation type="journal article" date="2024" name="Chem. Sci.">
        <title>Discovery of a lagriamide polyketide by integrated genome mining, isotopic labeling, and untargeted metabolomics.</title>
        <authorList>
            <person name="Fergusson C.H."/>
            <person name="Saulog J."/>
            <person name="Paulo B.S."/>
            <person name="Wilson D.M."/>
            <person name="Liu D.Y."/>
            <person name="Morehouse N.J."/>
            <person name="Waterworth S."/>
            <person name="Barkei J."/>
            <person name="Gray C.A."/>
            <person name="Kwan J.C."/>
            <person name="Eustaquio A.S."/>
            <person name="Linington R.G."/>
        </authorList>
    </citation>
    <scope>NUCLEOTIDE SEQUENCE [LARGE SCALE GENOMIC DNA]</scope>
    <source>
        <strain evidence="1 2">RL17-338-BIF-B</strain>
    </source>
</reference>
<sequence length="50" mass="5583">MPLASHVVIVSSWIADIRRRSMPFDLRLLSNAVIALVRLGIRVRGSRIAV</sequence>
<comment type="caution">
    <text evidence="1">The sequence shown here is derived from an EMBL/GenBank/DDBJ whole genome shotgun (WGS) entry which is preliminary data.</text>
</comment>
<name>A0ABV1LSI0_9BURK</name>
<organism evidence="1 2">
    <name type="scientific">Paraburkholderia acidicola</name>
    <dbReference type="NCBI Taxonomy" id="1912599"/>
    <lineage>
        <taxon>Bacteria</taxon>
        <taxon>Pseudomonadati</taxon>
        <taxon>Pseudomonadota</taxon>
        <taxon>Betaproteobacteria</taxon>
        <taxon>Burkholderiales</taxon>
        <taxon>Burkholderiaceae</taxon>
        <taxon>Paraburkholderia</taxon>
    </lineage>
</organism>
<keyword evidence="2" id="KW-1185">Reference proteome</keyword>
<protein>
    <submittedName>
        <fullName evidence="1">Uncharacterized protein</fullName>
    </submittedName>
</protein>
<evidence type="ECO:0000313" key="1">
    <source>
        <dbReference type="EMBL" id="MEQ5842287.1"/>
    </source>
</evidence>
<accession>A0ABV1LSI0</accession>
<evidence type="ECO:0000313" key="2">
    <source>
        <dbReference type="Proteomes" id="UP001469089"/>
    </source>
</evidence>
<proteinExistence type="predicted"/>
<dbReference type="EMBL" id="JAOALG010000002">
    <property type="protein sequence ID" value="MEQ5842287.1"/>
    <property type="molecule type" value="Genomic_DNA"/>
</dbReference>
<dbReference type="Proteomes" id="UP001469089">
    <property type="component" value="Unassembled WGS sequence"/>
</dbReference>